<protein>
    <submittedName>
        <fullName evidence="2">Crp/Fnr family transcriptional regulator</fullName>
    </submittedName>
</protein>
<sequence>MCNQFFNHLNKFTDISESEFDEIISFFEIKIFGKKEILMEAGSICNRHFFVLTGCLQMYYTNEKGAEQTLQFALENWWLTDNLAFLQNRKTEFCIQAVENSEVLCIDFQKQELLLKNFPQLERYFRHVFEKACGAAQMRVKYIFDFSKEEMYLAFRRQFPEFIQRVPQYLIASYLGLTPEYLSEIKSKKFS</sequence>
<dbReference type="EMBL" id="JAUGQQ010000004">
    <property type="protein sequence ID" value="MDN3724253.1"/>
    <property type="molecule type" value="Genomic_DNA"/>
</dbReference>
<dbReference type="InterPro" id="IPR000595">
    <property type="entry name" value="cNMP-bd_dom"/>
</dbReference>
<dbReference type="CDD" id="cd00038">
    <property type="entry name" value="CAP_ED"/>
    <property type="match status" value="1"/>
</dbReference>
<dbReference type="InterPro" id="IPR014710">
    <property type="entry name" value="RmlC-like_jellyroll"/>
</dbReference>
<dbReference type="PROSITE" id="PS50042">
    <property type="entry name" value="CNMP_BINDING_3"/>
    <property type="match status" value="1"/>
</dbReference>
<accession>A0ABT8DLZ4</accession>
<feature type="domain" description="Cyclic nucleotide-binding" evidence="1">
    <location>
        <begin position="11"/>
        <end position="132"/>
    </location>
</feature>
<comment type="caution">
    <text evidence="2">The sequence shown here is derived from an EMBL/GenBank/DDBJ whole genome shotgun (WGS) entry which is preliminary data.</text>
</comment>
<keyword evidence="3" id="KW-1185">Reference proteome</keyword>
<evidence type="ECO:0000313" key="2">
    <source>
        <dbReference type="EMBL" id="MDN3724253.1"/>
    </source>
</evidence>
<dbReference type="SUPFAM" id="SSF51206">
    <property type="entry name" value="cAMP-binding domain-like"/>
    <property type="match status" value="1"/>
</dbReference>
<dbReference type="InterPro" id="IPR018490">
    <property type="entry name" value="cNMP-bd_dom_sf"/>
</dbReference>
<name>A0ABT8DLZ4_9FLAO</name>
<dbReference type="Proteomes" id="UP001244787">
    <property type="component" value="Unassembled WGS sequence"/>
</dbReference>
<evidence type="ECO:0000313" key="3">
    <source>
        <dbReference type="Proteomes" id="UP001244787"/>
    </source>
</evidence>
<dbReference type="RefSeq" id="WP_290254350.1">
    <property type="nucleotide sequence ID" value="NZ_JAUGQQ010000004.1"/>
</dbReference>
<gene>
    <name evidence="2" type="ORF">QRD02_07650</name>
</gene>
<organism evidence="2 3">
    <name type="scientific">Aequorivita aurantiaca</name>
    <dbReference type="NCBI Taxonomy" id="3053356"/>
    <lineage>
        <taxon>Bacteria</taxon>
        <taxon>Pseudomonadati</taxon>
        <taxon>Bacteroidota</taxon>
        <taxon>Flavobacteriia</taxon>
        <taxon>Flavobacteriales</taxon>
        <taxon>Flavobacteriaceae</taxon>
        <taxon>Aequorivita</taxon>
    </lineage>
</organism>
<dbReference type="Pfam" id="PF00027">
    <property type="entry name" value="cNMP_binding"/>
    <property type="match status" value="1"/>
</dbReference>
<reference evidence="2 3" key="1">
    <citation type="submission" date="2023-06" db="EMBL/GenBank/DDBJ databases">
        <authorList>
            <person name="Ye Y.-Q."/>
            <person name="Du Z.-J."/>
        </authorList>
    </citation>
    <scope>NUCLEOTIDE SEQUENCE [LARGE SCALE GENOMIC DNA]</scope>
    <source>
        <strain evidence="2 3">SDUM287046</strain>
    </source>
</reference>
<proteinExistence type="predicted"/>
<dbReference type="Gene3D" id="2.60.120.10">
    <property type="entry name" value="Jelly Rolls"/>
    <property type="match status" value="1"/>
</dbReference>
<evidence type="ECO:0000259" key="1">
    <source>
        <dbReference type="PROSITE" id="PS50042"/>
    </source>
</evidence>